<dbReference type="AlphaFoldDB" id="A0A1V0FYJ5"/>
<dbReference type="SUPFAM" id="SSF58087">
    <property type="entry name" value="Variant surface glycoprotein (N-terminal domain)"/>
    <property type="match status" value="1"/>
</dbReference>
<sequence>MGEPECGGTQNNGDVIAAASKGVFVNYKKLLGSQNGIPWVAAARSVVAKLDEIQYIAQKATTLVSAANYLEQQKITTIAKRPPVDNDAYLYGELVGGSSFDNCLTLEAMIRNPSKTVDHLSDEDKQIKTTYFGTDNNLLTDLADSIAKTNARGTQTKAATTKKLSELDDLGLLHKAVAYESAELASTLIFKQKKIESFRKANK</sequence>
<protein>
    <submittedName>
        <fullName evidence="1">Variant surface glycoprotein</fullName>
    </submittedName>
</protein>
<reference evidence="1" key="1">
    <citation type="submission" date="2016-12" db="EMBL/GenBank/DDBJ databases">
        <title>Extending the VSGnome of Trypanosoma brucei strain TREU927.</title>
        <authorList>
            <person name="Cross G.A."/>
        </authorList>
    </citation>
    <scope>NUCLEOTIDE SEQUENCE</scope>
    <source>
        <strain evidence="1">Tb927.99.2051</strain>
    </source>
</reference>
<dbReference type="VEuPathDB" id="TriTrypDB:Tb427_000205900"/>
<name>A0A1V0FYJ5_9TRYP</name>
<dbReference type="EMBL" id="KY404681">
    <property type="protein sequence ID" value="ARB50932.1"/>
    <property type="molecule type" value="Genomic_DNA"/>
</dbReference>
<organism evidence="1">
    <name type="scientific">Trypanosoma brucei</name>
    <dbReference type="NCBI Taxonomy" id="5691"/>
    <lineage>
        <taxon>Eukaryota</taxon>
        <taxon>Discoba</taxon>
        <taxon>Euglenozoa</taxon>
        <taxon>Kinetoplastea</taxon>
        <taxon>Metakinetoplastina</taxon>
        <taxon>Trypanosomatida</taxon>
        <taxon>Trypanosomatidae</taxon>
        <taxon>Trypanosoma</taxon>
    </lineage>
</organism>
<proteinExistence type="predicted"/>
<dbReference type="Gene3D" id="1.10.470.10">
    <property type="entry name" value="Variant Surface Glycoprotein, subunit A, domain 2"/>
    <property type="match status" value="1"/>
</dbReference>
<accession>A0A1V0FYJ5</accession>
<evidence type="ECO:0000313" key="1">
    <source>
        <dbReference type="EMBL" id="ARB50932.1"/>
    </source>
</evidence>